<evidence type="ECO:0000313" key="3">
    <source>
        <dbReference type="EMBL" id="GHB83888.1"/>
    </source>
</evidence>
<protein>
    <submittedName>
        <fullName evidence="3">DNA helicase</fullName>
    </submittedName>
</protein>
<dbReference type="AlphaFoldDB" id="A0A8J3DCS7"/>
<dbReference type="InterPro" id="IPR027417">
    <property type="entry name" value="P-loop_NTPase"/>
</dbReference>
<keyword evidence="4" id="KW-1185">Reference proteome</keyword>
<organism evidence="3 4">
    <name type="scientific">Persicitalea jodogahamensis</name>
    <dbReference type="NCBI Taxonomy" id="402147"/>
    <lineage>
        <taxon>Bacteria</taxon>
        <taxon>Pseudomonadati</taxon>
        <taxon>Bacteroidota</taxon>
        <taxon>Cytophagia</taxon>
        <taxon>Cytophagales</taxon>
        <taxon>Spirosomataceae</taxon>
        <taxon>Persicitalea</taxon>
    </lineage>
</organism>
<dbReference type="RefSeq" id="WP_189567386.1">
    <property type="nucleotide sequence ID" value="NZ_BMXF01000005.1"/>
</dbReference>
<keyword evidence="3" id="KW-0347">Helicase</keyword>
<dbReference type="SUPFAM" id="SSF52540">
    <property type="entry name" value="P-loop containing nucleoside triphosphate hydrolases"/>
    <property type="match status" value="1"/>
</dbReference>
<dbReference type="SMART" id="SM00490">
    <property type="entry name" value="HELICc"/>
    <property type="match status" value="1"/>
</dbReference>
<dbReference type="EMBL" id="BMXF01000005">
    <property type="protein sequence ID" value="GHB83888.1"/>
    <property type="molecule type" value="Genomic_DNA"/>
</dbReference>
<name>A0A8J3DCS7_9BACT</name>
<dbReference type="PROSITE" id="PS51194">
    <property type="entry name" value="HELICASE_CTER"/>
    <property type="match status" value="1"/>
</dbReference>
<dbReference type="Proteomes" id="UP000598271">
    <property type="component" value="Unassembled WGS sequence"/>
</dbReference>
<keyword evidence="3" id="KW-0067">ATP-binding</keyword>
<dbReference type="Pfam" id="PF00271">
    <property type="entry name" value="Helicase_C"/>
    <property type="match status" value="1"/>
</dbReference>
<feature type="region of interest" description="Disordered" evidence="1">
    <location>
        <begin position="79"/>
        <end position="98"/>
    </location>
</feature>
<comment type="caution">
    <text evidence="3">The sequence shown here is derived from an EMBL/GenBank/DDBJ whole genome shotgun (WGS) entry which is preliminary data.</text>
</comment>
<feature type="domain" description="Helicase C-terminal" evidence="2">
    <location>
        <begin position="939"/>
        <end position="1120"/>
    </location>
</feature>
<dbReference type="GO" id="GO:0036297">
    <property type="term" value="P:interstrand cross-link repair"/>
    <property type="evidence" value="ECO:0007669"/>
    <property type="project" value="TreeGrafter"/>
</dbReference>
<evidence type="ECO:0000259" key="2">
    <source>
        <dbReference type="PROSITE" id="PS51194"/>
    </source>
</evidence>
<dbReference type="PANTHER" id="PTHR47957:SF3">
    <property type="entry name" value="ATP-DEPENDENT HELICASE HRQ1"/>
    <property type="match status" value="1"/>
</dbReference>
<dbReference type="GO" id="GO:0043138">
    <property type="term" value="F:3'-5' DNA helicase activity"/>
    <property type="evidence" value="ECO:0007669"/>
    <property type="project" value="TreeGrafter"/>
</dbReference>
<dbReference type="PANTHER" id="PTHR47957">
    <property type="entry name" value="ATP-DEPENDENT HELICASE HRQ1"/>
    <property type="match status" value="1"/>
</dbReference>
<evidence type="ECO:0000313" key="4">
    <source>
        <dbReference type="Proteomes" id="UP000598271"/>
    </source>
</evidence>
<dbReference type="CDD" id="cd18785">
    <property type="entry name" value="SF2_C"/>
    <property type="match status" value="1"/>
</dbReference>
<proteinExistence type="predicted"/>
<gene>
    <name evidence="3" type="ORF">GCM10007390_43800</name>
</gene>
<reference evidence="3 4" key="1">
    <citation type="journal article" date="2014" name="Int. J. Syst. Evol. Microbiol.">
        <title>Complete genome sequence of Corynebacterium casei LMG S-19264T (=DSM 44701T), isolated from a smear-ripened cheese.</title>
        <authorList>
            <consortium name="US DOE Joint Genome Institute (JGI-PGF)"/>
            <person name="Walter F."/>
            <person name="Albersmeier A."/>
            <person name="Kalinowski J."/>
            <person name="Ruckert C."/>
        </authorList>
    </citation>
    <scope>NUCLEOTIDE SEQUENCE [LARGE SCALE GENOMIC DNA]</scope>
    <source>
        <strain evidence="3 4">KCTC 12866</strain>
    </source>
</reference>
<dbReference type="GO" id="GO:0006289">
    <property type="term" value="P:nucleotide-excision repair"/>
    <property type="evidence" value="ECO:0007669"/>
    <property type="project" value="TreeGrafter"/>
</dbReference>
<keyword evidence="3" id="KW-0378">Hydrolase</keyword>
<dbReference type="Gene3D" id="3.40.50.300">
    <property type="entry name" value="P-loop containing nucleotide triphosphate hydrolases"/>
    <property type="match status" value="2"/>
</dbReference>
<sequence>MELPLPTDQNRRSFLNRLQVGLIGPGSETLWPDDQVEIISDYPVRRYFGGILFPKRSALVAPLGEQVELEARIGENALDPEKNTNEEPFPIVRQDGPPEGMIETNQSIVKGQEAEEEAGRVSANYYFPTNMGLSFCVSQSTESIPVTFQFGVYRKLSKTEREVSLTRAEYDRLAELSQLTAHPINELVTFSDNSIRLTLDGAKETILSLRTWYKESAEILNLEGYRRVRSLLSDTLWQRAAVTERVDIELPHENITFSEKLWTRTINSKNELGATYHVRIILREGRKYVKVLLENSSTDHPGSKFSNGNDLLNHKCLFQVGIEVHQTEILPYKPHQFRNPYDQEAETISYQYREVKAFGIGHSCSVCWPRAIPVVGISTIHLPEVDIRHYSNAFRNEIPTEVREVSKLKNLSIWTSLSRVEIQQRLSRFVDSYEDWLNKQRTKAEEDISNKELYNPLLEAHKGLIARLRSNVASLDNDLIFRCFKLANTAMYIQMIISRDQNGAFGNTIKELKDFEGLPHAPYKSLEYFSEYNHFDINYREPQYRPFQLAFLLLNLKDMAYPAATMDNSREVVDLIWFPTGGGKTEAYLALTAYTILLRNITNPGKSDGVAVIMRYTLRLLTAQQFERASRLIVALEFLRVKLIESGDASLGETPISIGMWVGRSTTPNKLKDAHTKVEELDREIERKNNGTSVNLESKNQFPLSSCPWCGCNLISTHPKTGKLVMGYESSNAKGRISFTTKCLNNSCHFTTELPIYFIDQQIYQKRPTLLFGTVDKFAQLPHIEEGHQLFNSLDNEKLPPDLIIQDELHLLSGPLGSVVGLFETIILELCTRPSRIPKIVASTATTRNTSQQITGLYNREVSIFPAPGITYEDNFFSYVSEDSQRRHTGFMPSGKSSLETQIQILAHLLYARAELYQHYLAQPDGEAGAIQAIDPFWTIVSYYNSLRDVGRAYNDVGARLKEALETLHIRYKMHPALGFNYRGLDYRAYELTSRVPSYEIKQVLDKLGQPFALGKNDKTGNTQVENTVDLVLATNMLSVGIDISRLNIMLMNGQPRNIAEYIQASSRVGRDKKGLVINLMDPNRAREKSLFENYVSVNLAYYQYVEPLSVTPYTEIALEKMLKSLLITHVRHVQNRAANGEAVNYKSGDYEGIKELLLKRIQDPTQKAYAEQLLKQLNDNWVQKTLEIAQLQYKNNRDKSRGLIDPPDKFTSDWNLMESMREVDTSSIIRIVPSTLKQ</sequence>
<accession>A0A8J3DCS7</accession>
<dbReference type="InterPro" id="IPR001650">
    <property type="entry name" value="Helicase_C-like"/>
</dbReference>
<keyword evidence="3" id="KW-0547">Nucleotide-binding</keyword>
<evidence type="ECO:0000256" key="1">
    <source>
        <dbReference type="SAM" id="MobiDB-lite"/>
    </source>
</evidence>